<keyword evidence="2" id="KW-1185">Reference proteome</keyword>
<comment type="caution">
    <text evidence="1">The sequence shown here is derived from an EMBL/GenBank/DDBJ whole genome shotgun (WGS) entry which is preliminary data.</text>
</comment>
<sequence>MMSTTSDAVAAAVCYDSSAAISTEDEKSMPLMLLQLQLLGEANALLDQQLEETVVILILHQIHYVEVMKPHSLLNPSSPSVAILCVKSYKASSRISTTVSASVIGILIYCIASGIGCLQIYHLPQICRLQFLVKPNRCATDTNGVSEISTALEIGDNNQSMDQLTRTREQRRVWQQQRRQRLTAEECAQERERNRKSQQLRLQSLTPEDNAQRLERRRITQQRWRVRNRAEQTMSQSQTERWRNYARQRRAATSNEQRGHQLARRRSNYRQRQHRGASEPVVDFSNRSSNTVGNSRGFPNEAPPEMADLFCEQTTDGRHFRKNIRAYNHVFSFTSMGVDFDEELAGGSRGVYTFRAHGAIYHRIGSLLPYSDQRPRYLQLYIYDTDHEIENRMSETSGLRRHIVEKLKHILDAHNPFVHNFRRMAQSPDIQNYKLIIKEQPVDRRQYDLPTASQVAAIIIGGDEAALIQGRDIAIQTIGGNLSLYSRYRRLL</sequence>
<reference evidence="1 2" key="1">
    <citation type="journal article" date="2021" name="Hortic Res">
        <title>High-quality reference genome and annotation aids understanding of berry development for evergreen blueberry (Vaccinium darrowii).</title>
        <authorList>
            <person name="Yu J."/>
            <person name="Hulse-Kemp A.M."/>
            <person name="Babiker E."/>
            <person name="Staton M."/>
        </authorList>
    </citation>
    <scope>NUCLEOTIDE SEQUENCE [LARGE SCALE GENOMIC DNA]</scope>
    <source>
        <strain evidence="2">cv. NJ 8807/NJ 8810</strain>
        <tissue evidence="1">Young leaf</tissue>
    </source>
</reference>
<name>A0ACB7YW70_9ERIC</name>
<protein>
    <submittedName>
        <fullName evidence="1">Uncharacterized protein</fullName>
    </submittedName>
</protein>
<dbReference type="EMBL" id="CM037153">
    <property type="protein sequence ID" value="KAH7857497.1"/>
    <property type="molecule type" value="Genomic_DNA"/>
</dbReference>
<accession>A0ACB7YW70</accession>
<organism evidence="1 2">
    <name type="scientific">Vaccinium darrowii</name>
    <dbReference type="NCBI Taxonomy" id="229202"/>
    <lineage>
        <taxon>Eukaryota</taxon>
        <taxon>Viridiplantae</taxon>
        <taxon>Streptophyta</taxon>
        <taxon>Embryophyta</taxon>
        <taxon>Tracheophyta</taxon>
        <taxon>Spermatophyta</taxon>
        <taxon>Magnoliopsida</taxon>
        <taxon>eudicotyledons</taxon>
        <taxon>Gunneridae</taxon>
        <taxon>Pentapetalae</taxon>
        <taxon>asterids</taxon>
        <taxon>Ericales</taxon>
        <taxon>Ericaceae</taxon>
        <taxon>Vaccinioideae</taxon>
        <taxon>Vaccinieae</taxon>
        <taxon>Vaccinium</taxon>
    </lineage>
</organism>
<dbReference type="Proteomes" id="UP000828048">
    <property type="component" value="Chromosome 3"/>
</dbReference>
<evidence type="ECO:0000313" key="2">
    <source>
        <dbReference type="Proteomes" id="UP000828048"/>
    </source>
</evidence>
<gene>
    <name evidence="1" type="ORF">Vadar_013390</name>
</gene>
<proteinExistence type="predicted"/>
<evidence type="ECO:0000313" key="1">
    <source>
        <dbReference type="EMBL" id="KAH7857497.1"/>
    </source>
</evidence>